<proteinExistence type="predicted"/>
<evidence type="ECO:0000256" key="2">
    <source>
        <dbReference type="ARBA" id="ARBA00022692"/>
    </source>
</evidence>
<dbReference type="Pfam" id="PF03798">
    <property type="entry name" value="TRAM_LAG1_CLN8"/>
    <property type="match status" value="1"/>
</dbReference>
<feature type="transmembrane region" description="Helical" evidence="6">
    <location>
        <begin position="117"/>
        <end position="134"/>
    </location>
</feature>
<dbReference type="KEGG" id="bbel:109474935"/>
<evidence type="ECO:0000256" key="4">
    <source>
        <dbReference type="ARBA" id="ARBA00023136"/>
    </source>
</evidence>
<dbReference type="InterPro" id="IPR006634">
    <property type="entry name" value="TLC-dom"/>
</dbReference>
<dbReference type="Proteomes" id="UP000515135">
    <property type="component" value="Unplaced"/>
</dbReference>
<keyword evidence="3 6" id="KW-1133">Transmembrane helix</keyword>
<organism evidence="8 9">
    <name type="scientific">Branchiostoma belcheri</name>
    <name type="common">Amphioxus</name>
    <dbReference type="NCBI Taxonomy" id="7741"/>
    <lineage>
        <taxon>Eukaryota</taxon>
        <taxon>Metazoa</taxon>
        <taxon>Chordata</taxon>
        <taxon>Cephalochordata</taxon>
        <taxon>Leptocardii</taxon>
        <taxon>Amphioxiformes</taxon>
        <taxon>Branchiostomatidae</taxon>
        <taxon>Branchiostoma</taxon>
    </lineage>
</organism>
<keyword evidence="2 5" id="KW-0812">Transmembrane</keyword>
<protein>
    <submittedName>
        <fullName evidence="9">Transmembrane protein 56-like</fullName>
    </submittedName>
</protein>
<reference evidence="9" key="1">
    <citation type="submission" date="2025-08" db="UniProtKB">
        <authorList>
            <consortium name="RefSeq"/>
        </authorList>
    </citation>
    <scope>IDENTIFICATION</scope>
    <source>
        <tissue evidence="9">Gonad</tissue>
    </source>
</reference>
<dbReference type="GO" id="GO:0055088">
    <property type="term" value="P:lipid homeostasis"/>
    <property type="evidence" value="ECO:0007669"/>
    <property type="project" value="TreeGrafter"/>
</dbReference>
<keyword evidence="4 5" id="KW-0472">Membrane</keyword>
<accession>A0A6P4ZAR6</accession>
<evidence type="ECO:0000256" key="6">
    <source>
        <dbReference type="SAM" id="Phobius"/>
    </source>
</evidence>
<dbReference type="PROSITE" id="PS50922">
    <property type="entry name" value="TLC"/>
    <property type="match status" value="1"/>
</dbReference>
<feature type="transmembrane region" description="Helical" evidence="6">
    <location>
        <begin position="209"/>
        <end position="228"/>
    </location>
</feature>
<comment type="subcellular location">
    <subcellularLocation>
        <location evidence="1">Membrane</location>
        <topology evidence="1">Multi-pass membrane protein</topology>
    </subcellularLocation>
</comment>
<evidence type="ECO:0000313" key="9">
    <source>
        <dbReference type="RefSeq" id="XP_019630994.1"/>
    </source>
</evidence>
<dbReference type="GO" id="GO:0005783">
    <property type="term" value="C:endoplasmic reticulum"/>
    <property type="evidence" value="ECO:0007669"/>
    <property type="project" value="TreeGrafter"/>
</dbReference>
<dbReference type="GO" id="GO:0016020">
    <property type="term" value="C:membrane"/>
    <property type="evidence" value="ECO:0007669"/>
    <property type="project" value="UniProtKB-SubCell"/>
</dbReference>
<dbReference type="InterPro" id="IPR050846">
    <property type="entry name" value="TLCD"/>
</dbReference>
<evidence type="ECO:0000313" key="8">
    <source>
        <dbReference type="Proteomes" id="UP000515135"/>
    </source>
</evidence>
<dbReference type="AlphaFoldDB" id="A0A6P4ZAR6"/>
<feature type="transmembrane region" description="Helical" evidence="6">
    <location>
        <begin position="174"/>
        <end position="197"/>
    </location>
</feature>
<evidence type="ECO:0000259" key="7">
    <source>
        <dbReference type="PROSITE" id="PS50922"/>
    </source>
</evidence>
<evidence type="ECO:0000256" key="1">
    <source>
        <dbReference type="ARBA" id="ARBA00004141"/>
    </source>
</evidence>
<evidence type="ECO:0000256" key="5">
    <source>
        <dbReference type="PROSITE-ProRule" id="PRU00205"/>
    </source>
</evidence>
<dbReference type="RefSeq" id="XP_019630994.1">
    <property type="nucleotide sequence ID" value="XM_019775435.1"/>
</dbReference>
<dbReference type="GeneID" id="109474935"/>
<feature type="transmembrane region" description="Helical" evidence="6">
    <location>
        <begin position="54"/>
        <end position="70"/>
    </location>
</feature>
<evidence type="ECO:0000256" key="3">
    <source>
        <dbReference type="ARBA" id="ARBA00022989"/>
    </source>
</evidence>
<dbReference type="PANTHER" id="PTHR13439:SF0">
    <property type="entry name" value="TOPOISOMERASE I DAMAGE AFFECTED PROTEIN 4"/>
    <property type="match status" value="1"/>
</dbReference>
<dbReference type="SMART" id="SM00724">
    <property type="entry name" value="TLC"/>
    <property type="match status" value="1"/>
</dbReference>
<name>A0A6P4ZAR6_BRABE</name>
<dbReference type="OrthoDB" id="10010551at2759"/>
<keyword evidence="8" id="KW-1185">Reference proteome</keyword>
<sequence length="253" mass="28516">MDLRTFLLVSASSAVWWLCTFLFLVPRASAMLVPGYKIMTASDRIIWNNKAMSVLNAVLTGTVAAVALLLEELPKLYNGTLWEDSSVIHYTASTNVGYLLVDTGLLLRNPGMTDRGILIHHVIIVVCILAKILLDFGPPTFFNAMRMIQEVSNPFLHFRWLLTAMGVSRNSRLYVTNGLLFAATFLLSRIFPIPFYWTQSVHLIASPQTYARFGAVGLGFWFVADLLFDGINCYWAVKICKGTYKFMKTRKLE</sequence>
<feature type="domain" description="TLC" evidence="7">
    <location>
        <begin position="42"/>
        <end position="248"/>
    </location>
</feature>
<gene>
    <name evidence="9" type="primary">LOC109474935</name>
</gene>
<dbReference type="PANTHER" id="PTHR13439">
    <property type="entry name" value="CT120 PROTEIN"/>
    <property type="match status" value="1"/>
</dbReference>